<feature type="region of interest" description="Disordered" evidence="4">
    <location>
        <begin position="96"/>
        <end position="131"/>
    </location>
</feature>
<dbReference type="GO" id="GO:0005829">
    <property type="term" value="C:cytosol"/>
    <property type="evidence" value="ECO:0007669"/>
    <property type="project" value="TreeGrafter"/>
</dbReference>
<dbReference type="EMBL" id="CP036287">
    <property type="protein sequence ID" value="QDU68861.1"/>
    <property type="molecule type" value="Genomic_DNA"/>
</dbReference>
<dbReference type="PRINTS" id="PR01727">
    <property type="entry name" value="DNABINDINGHU"/>
</dbReference>
<gene>
    <name evidence="5" type="primary">hupA</name>
    <name evidence="5" type="ORF">Pla133_39710</name>
</gene>
<dbReference type="PANTHER" id="PTHR33175">
    <property type="entry name" value="DNA-BINDING PROTEIN HU"/>
    <property type="match status" value="1"/>
</dbReference>
<name>A0A518BPF4_9BACT</name>
<dbReference type="InterPro" id="IPR000119">
    <property type="entry name" value="Hist_DNA-bd"/>
</dbReference>
<accession>A0A518BPF4</accession>
<dbReference type="SUPFAM" id="SSF47729">
    <property type="entry name" value="IHF-like DNA-binding proteins"/>
    <property type="match status" value="1"/>
</dbReference>
<dbReference type="KEGG" id="pbap:Pla133_39710"/>
<evidence type="ECO:0000256" key="4">
    <source>
        <dbReference type="SAM" id="MobiDB-lite"/>
    </source>
</evidence>
<evidence type="ECO:0000256" key="3">
    <source>
        <dbReference type="RuleBase" id="RU003939"/>
    </source>
</evidence>
<dbReference type="InterPro" id="IPR010992">
    <property type="entry name" value="IHF-like_DNA-bd_dom_sf"/>
</dbReference>
<dbReference type="Pfam" id="PF00216">
    <property type="entry name" value="Bac_DNA_binding"/>
    <property type="match status" value="1"/>
</dbReference>
<comment type="similarity">
    <text evidence="1 3">Belongs to the bacterial histone-like protein family.</text>
</comment>
<dbReference type="SMART" id="SM00411">
    <property type="entry name" value="BHL"/>
    <property type="match status" value="1"/>
</dbReference>
<evidence type="ECO:0000313" key="5">
    <source>
        <dbReference type="EMBL" id="QDU68861.1"/>
    </source>
</evidence>
<reference evidence="5 6" key="1">
    <citation type="submission" date="2019-02" db="EMBL/GenBank/DDBJ databases">
        <title>Deep-cultivation of Planctomycetes and their phenomic and genomic characterization uncovers novel biology.</title>
        <authorList>
            <person name="Wiegand S."/>
            <person name="Jogler M."/>
            <person name="Boedeker C."/>
            <person name="Pinto D."/>
            <person name="Vollmers J."/>
            <person name="Rivas-Marin E."/>
            <person name="Kohn T."/>
            <person name="Peeters S.H."/>
            <person name="Heuer A."/>
            <person name="Rast P."/>
            <person name="Oberbeckmann S."/>
            <person name="Bunk B."/>
            <person name="Jeske O."/>
            <person name="Meyerdierks A."/>
            <person name="Storesund J.E."/>
            <person name="Kallscheuer N."/>
            <person name="Luecker S."/>
            <person name="Lage O.M."/>
            <person name="Pohl T."/>
            <person name="Merkel B.J."/>
            <person name="Hornburger P."/>
            <person name="Mueller R.-W."/>
            <person name="Bruemmer F."/>
            <person name="Labrenz M."/>
            <person name="Spormann A.M."/>
            <person name="Op den Camp H."/>
            <person name="Overmann J."/>
            <person name="Amann R."/>
            <person name="Jetten M.S.M."/>
            <person name="Mascher T."/>
            <person name="Medema M.H."/>
            <person name="Devos D.P."/>
            <person name="Kaster A.-K."/>
            <person name="Ovreas L."/>
            <person name="Rohde M."/>
            <person name="Galperin M.Y."/>
            <person name="Jogler C."/>
        </authorList>
    </citation>
    <scope>NUCLEOTIDE SEQUENCE [LARGE SCALE GENOMIC DNA]</scope>
    <source>
        <strain evidence="5 6">Pla133</strain>
    </source>
</reference>
<keyword evidence="6" id="KW-1185">Reference proteome</keyword>
<proteinExistence type="inferred from homology"/>
<dbReference type="GO" id="GO:0003677">
    <property type="term" value="F:DNA binding"/>
    <property type="evidence" value="ECO:0007669"/>
    <property type="project" value="UniProtKB-KW"/>
</dbReference>
<dbReference type="Gene3D" id="4.10.520.10">
    <property type="entry name" value="IHF-like DNA-binding proteins"/>
    <property type="match status" value="1"/>
</dbReference>
<dbReference type="AlphaFoldDB" id="A0A518BPF4"/>
<evidence type="ECO:0000256" key="2">
    <source>
        <dbReference type="ARBA" id="ARBA00023125"/>
    </source>
</evidence>
<dbReference type="CDD" id="cd13836">
    <property type="entry name" value="IHF_B"/>
    <property type="match status" value="1"/>
</dbReference>
<dbReference type="Proteomes" id="UP000316921">
    <property type="component" value="Chromosome"/>
</dbReference>
<dbReference type="PANTHER" id="PTHR33175:SF2">
    <property type="entry name" value="INTEGRATION HOST FACTOR SUBUNIT ALPHA"/>
    <property type="match status" value="1"/>
</dbReference>
<sequence length="131" mass="15065">MTGQQPRTTTKKELVNRIAEQTGQTKVVVKDIVQKFLDEIIDELAHGRRLEFREFGVFEVKERAARRAQNPRTLEKVEVPSKRVVKFKVGRMMRERVCEEPAPTPPEVIDEAPPTKQAKNPFEPPKSNSPF</sequence>
<keyword evidence="2 5" id="KW-0238">DNA-binding</keyword>
<dbReference type="RefSeq" id="WP_145068234.1">
    <property type="nucleotide sequence ID" value="NZ_CP036287.1"/>
</dbReference>
<evidence type="ECO:0000313" key="6">
    <source>
        <dbReference type="Proteomes" id="UP000316921"/>
    </source>
</evidence>
<protein>
    <submittedName>
        <fullName evidence="5">DNA-binding protein HU 1</fullName>
    </submittedName>
</protein>
<evidence type="ECO:0000256" key="1">
    <source>
        <dbReference type="ARBA" id="ARBA00010529"/>
    </source>
</evidence>
<dbReference type="GO" id="GO:0030527">
    <property type="term" value="F:structural constituent of chromatin"/>
    <property type="evidence" value="ECO:0007669"/>
    <property type="project" value="InterPro"/>
</dbReference>
<organism evidence="5 6">
    <name type="scientific">Engelhardtia mirabilis</name>
    <dbReference type="NCBI Taxonomy" id="2528011"/>
    <lineage>
        <taxon>Bacteria</taxon>
        <taxon>Pseudomonadati</taxon>
        <taxon>Planctomycetota</taxon>
        <taxon>Planctomycetia</taxon>
        <taxon>Planctomycetia incertae sedis</taxon>
        <taxon>Engelhardtia</taxon>
    </lineage>
</organism>